<protein>
    <submittedName>
        <fullName evidence="1">Uncharacterized protein</fullName>
    </submittedName>
</protein>
<proteinExistence type="predicted"/>
<gene>
    <name evidence="1" type="ORF">TrCOL_g2462</name>
</gene>
<dbReference type="OrthoDB" id="190468at2759"/>
<evidence type="ECO:0000313" key="2">
    <source>
        <dbReference type="Proteomes" id="UP001165065"/>
    </source>
</evidence>
<reference evidence="2" key="1">
    <citation type="journal article" date="2023" name="Commun. Biol.">
        <title>Genome analysis of Parmales, the sister group of diatoms, reveals the evolutionary specialization of diatoms from phago-mixotrophs to photoautotrophs.</title>
        <authorList>
            <person name="Ban H."/>
            <person name="Sato S."/>
            <person name="Yoshikawa S."/>
            <person name="Yamada K."/>
            <person name="Nakamura Y."/>
            <person name="Ichinomiya M."/>
            <person name="Sato N."/>
            <person name="Blanc-Mathieu R."/>
            <person name="Endo H."/>
            <person name="Kuwata A."/>
            <person name="Ogata H."/>
        </authorList>
    </citation>
    <scope>NUCLEOTIDE SEQUENCE [LARGE SCALE GENOMIC DNA]</scope>
</reference>
<sequence length="137" mass="15129">MEKLGNGFVMPPPKTADFTPDDAPTFRVTRTAKEKGLGFYPVYTSYRNSGSRVFTTVKVSGNVLDFVAALHTMVVLPSGVEEGGGDLQKRLKDKMGKEDFLEDVRPAAGNGGDSQWKVTINGRWKREIEELLWGMGM</sequence>
<accession>A0A9W7GEA0</accession>
<comment type="caution">
    <text evidence="1">The sequence shown here is derived from an EMBL/GenBank/DDBJ whole genome shotgun (WGS) entry which is preliminary data.</text>
</comment>
<keyword evidence="2" id="KW-1185">Reference proteome</keyword>
<name>A0A9W7GEA0_9STRA</name>
<dbReference type="EMBL" id="BRYA01000187">
    <property type="protein sequence ID" value="GMI43091.1"/>
    <property type="molecule type" value="Genomic_DNA"/>
</dbReference>
<dbReference type="Proteomes" id="UP001165065">
    <property type="component" value="Unassembled WGS sequence"/>
</dbReference>
<evidence type="ECO:0000313" key="1">
    <source>
        <dbReference type="EMBL" id="GMI43091.1"/>
    </source>
</evidence>
<dbReference type="Gene3D" id="3.30.780.10">
    <property type="entry name" value="SUI1-like domain"/>
    <property type="match status" value="1"/>
</dbReference>
<organism evidence="1 2">
    <name type="scientific">Triparma columacea</name>
    <dbReference type="NCBI Taxonomy" id="722753"/>
    <lineage>
        <taxon>Eukaryota</taxon>
        <taxon>Sar</taxon>
        <taxon>Stramenopiles</taxon>
        <taxon>Ochrophyta</taxon>
        <taxon>Bolidophyceae</taxon>
        <taxon>Parmales</taxon>
        <taxon>Triparmaceae</taxon>
        <taxon>Triparma</taxon>
    </lineage>
</organism>
<dbReference type="AlphaFoldDB" id="A0A9W7GEA0"/>